<dbReference type="SMART" id="SM00421">
    <property type="entry name" value="HTH_LUXR"/>
    <property type="match status" value="1"/>
</dbReference>
<dbReference type="InterPro" id="IPR016032">
    <property type="entry name" value="Sig_transdc_resp-reg_C-effctor"/>
</dbReference>
<proteinExistence type="predicted"/>
<dbReference type="Pfam" id="PF03472">
    <property type="entry name" value="Autoind_bind"/>
    <property type="match status" value="1"/>
</dbReference>
<evidence type="ECO:0000256" key="2">
    <source>
        <dbReference type="ARBA" id="ARBA00023125"/>
    </source>
</evidence>
<dbReference type="InterPro" id="IPR036693">
    <property type="entry name" value="TF_LuxR_autoind-bd_dom_sf"/>
</dbReference>
<dbReference type="InterPro" id="IPR036388">
    <property type="entry name" value="WH-like_DNA-bd_sf"/>
</dbReference>
<reference evidence="5 6" key="1">
    <citation type="submission" date="2022-10" db="EMBL/GenBank/DDBJ databases">
        <title>Defluviimonas sp. nov., isolated from ocean surface water.</title>
        <authorList>
            <person name="He W."/>
            <person name="Wang L."/>
            <person name="Zhang D.-F."/>
        </authorList>
    </citation>
    <scope>NUCLEOTIDE SEQUENCE [LARGE SCALE GENOMIC DNA]</scope>
    <source>
        <strain evidence="5 6">WL0002</strain>
    </source>
</reference>
<dbReference type="Gene3D" id="3.30.450.80">
    <property type="entry name" value="Transcription factor LuxR-like, autoinducer-binding domain"/>
    <property type="match status" value="1"/>
</dbReference>
<dbReference type="EMBL" id="JAOWKY010000003">
    <property type="protein sequence ID" value="MCV2869331.1"/>
    <property type="molecule type" value="Genomic_DNA"/>
</dbReference>
<dbReference type="SUPFAM" id="SSF46894">
    <property type="entry name" value="C-terminal effector domain of the bipartite response regulators"/>
    <property type="match status" value="1"/>
</dbReference>
<dbReference type="InterPro" id="IPR005143">
    <property type="entry name" value="TF_LuxR_autoind-bd_dom"/>
</dbReference>
<evidence type="ECO:0000313" key="6">
    <source>
        <dbReference type="Proteomes" id="UP001652542"/>
    </source>
</evidence>
<dbReference type="Gene3D" id="1.10.10.10">
    <property type="entry name" value="Winged helix-like DNA-binding domain superfamily/Winged helix DNA-binding domain"/>
    <property type="match status" value="1"/>
</dbReference>
<evidence type="ECO:0000256" key="1">
    <source>
        <dbReference type="ARBA" id="ARBA00023015"/>
    </source>
</evidence>
<evidence type="ECO:0000259" key="4">
    <source>
        <dbReference type="SMART" id="SM00421"/>
    </source>
</evidence>
<organism evidence="5 6">
    <name type="scientific">Albidovulum marisflavi</name>
    <dbReference type="NCBI Taxonomy" id="2984159"/>
    <lineage>
        <taxon>Bacteria</taxon>
        <taxon>Pseudomonadati</taxon>
        <taxon>Pseudomonadota</taxon>
        <taxon>Alphaproteobacteria</taxon>
        <taxon>Rhodobacterales</taxon>
        <taxon>Paracoccaceae</taxon>
        <taxon>Albidovulum</taxon>
    </lineage>
</organism>
<dbReference type="SUPFAM" id="SSF75516">
    <property type="entry name" value="Pheromone-binding domain of LuxR-like quorum-sensing transcription factors"/>
    <property type="match status" value="1"/>
</dbReference>
<evidence type="ECO:0000256" key="3">
    <source>
        <dbReference type="ARBA" id="ARBA00023163"/>
    </source>
</evidence>
<protein>
    <submittedName>
        <fullName evidence="5">Autoinducer binding domain-containing protein</fullName>
    </submittedName>
</protein>
<keyword evidence="2" id="KW-0238">DNA-binding</keyword>
<dbReference type="InterPro" id="IPR000792">
    <property type="entry name" value="Tscrpt_reg_LuxR_C"/>
</dbReference>
<accession>A0ABT2ZE24</accession>
<evidence type="ECO:0000313" key="5">
    <source>
        <dbReference type="EMBL" id="MCV2869331.1"/>
    </source>
</evidence>
<feature type="domain" description="HTH luxR-type" evidence="4">
    <location>
        <begin position="140"/>
        <end position="197"/>
    </location>
</feature>
<dbReference type="Proteomes" id="UP001652542">
    <property type="component" value="Unassembled WGS sequence"/>
</dbReference>
<sequence>MPLRSGIELQLHELSLMSPLGYSVALHFRAALPLLLHQTYPADWVARYNEDSFGLRDPLFAWGYGTIGTARWSEIQMPDPFDILGQARDFGLIYGLVVSCGPVSSRTVASASRSDREFSDAEIESFARLIHTLHDMIEPPTKLTKAQADALRLIAEGHRYVAAAAKLNISESALKARLNSARQSLLARTTAEAVQRARDYRLI</sequence>
<keyword evidence="1" id="KW-0805">Transcription regulation</keyword>
<comment type="caution">
    <text evidence="5">The sequence shown here is derived from an EMBL/GenBank/DDBJ whole genome shotgun (WGS) entry which is preliminary data.</text>
</comment>
<keyword evidence="6" id="KW-1185">Reference proteome</keyword>
<name>A0ABT2ZE24_9RHOB</name>
<gene>
    <name evidence="5" type="ORF">OEW28_11915</name>
</gene>
<keyword evidence="3" id="KW-0804">Transcription</keyword>
<dbReference type="RefSeq" id="WP_263735000.1">
    <property type="nucleotide sequence ID" value="NZ_JAOWKY010000003.1"/>
</dbReference>